<comment type="caution">
    <text evidence="6">The sequence shown here is derived from an EMBL/GenBank/DDBJ whole genome shotgun (WGS) entry which is preliminary data.</text>
</comment>
<sequence length="407" mass="43096">MTRCATSLVVVAALCAGGGSAVQPQPVRTAAVTQADKTVTIDGEDYPNPLRLHSGAAVTTAAEWENTRRAELLADFRENVYGQSLPAPTAQTFDVATTDFPAVTRKIITITVTGPEGTGSFDVKLFVPKTGAKPRGTFLMIDHRGEVGDDPDRSSGIAPVSTITEAGYAFAAFDAGEVAPDDSGSYRSAMIDLFHPADQELPADAGRAISAWSWGASRAMDYLQTDPDIDPTKVAVIGHSRSGKAALWAGAQDTRFAVAIPNNSGSTGTKLARRGDGGVGAETVARINGSFPHWFPQTYKAYNDRVDSLPVDQHELVALMAPRRVVVASATDDANADPEGEFLAYVAAAQVYELYGLGDTGLPSTSWRPPTDEGFRGPAMSYHLRSGGHGLTGADWDIYLNGDLFSR</sequence>
<reference evidence="6" key="2">
    <citation type="submission" date="2023-01" db="EMBL/GenBank/DDBJ databases">
        <authorList>
            <person name="Sun Q."/>
            <person name="Evtushenko L."/>
        </authorList>
    </citation>
    <scope>NUCLEOTIDE SEQUENCE</scope>
    <source>
        <strain evidence="6">VKM Ac-1069</strain>
    </source>
</reference>
<dbReference type="RefSeq" id="WP_051737618.1">
    <property type="nucleotide sequence ID" value="NZ_BAAAUZ010000049.1"/>
</dbReference>
<evidence type="ECO:0000256" key="3">
    <source>
        <dbReference type="ARBA" id="ARBA00022801"/>
    </source>
</evidence>
<keyword evidence="3" id="KW-0378">Hydrolase</keyword>
<dbReference type="AlphaFoldDB" id="A0A9W6NXB6"/>
<feature type="signal peptide" evidence="4">
    <location>
        <begin position="1"/>
        <end position="21"/>
    </location>
</feature>
<keyword evidence="1" id="KW-0719">Serine esterase</keyword>
<dbReference type="GO" id="GO:0052689">
    <property type="term" value="F:carboxylic ester hydrolase activity"/>
    <property type="evidence" value="ECO:0007669"/>
    <property type="project" value="UniProtKB-KW"/>
</dbReference>
<proteinExistence type="predicted"/>
<evidence type="ECO:0000259" key="5">
    <source>
        <dbReference type="Pfam" id="PF22244"/>
    </source>
</evidence>
<accession>A0A9W6NXB6</accession>
<evidence type="ECO:0000256" key="1">
    <source>
        <dbReference type="ARBA" id="ARBA00022487"/>
    </source>
</evidence>
<evidence type="ECO:0000256" key="4">
    <source>
        <dbReference type="SAM" id="SignalP"/>
    </source>
</evidence>
<feature type="chain" id="PRO_5040725215" evidence="4">
    <location>
        <begin position="22"/>
        <end position="407"/>
    </location>
</feature>
<dbReference type="InterPro" id="IPR029058">
    <property type="entry name" value="AB_hydrolase_fold"/>
</dbReference>
<dbReference type="EMBL" id="BSFQ01000016">
    <property type="protein sequence ID" value="GLL12719.1"/>
    <property type="molecule type" value="Genomic_DNA"/>
</dbReference>
<evidence type="ECO:0000313" key="6">
    <source>
        <dbReference type="EMBL" id="GLL12719.1"/>
    </source>
</evidence>
<feature type="domain" description="4-O-methyl-glucuronoyl methylesterase-like" evidence="5">
    <location>
        <begin position="112"/>
        <end position="356"/>
    </location>
</feature>
<name>A0A9W6NXB6_9PSEU</name>
<dbReference type="InterPro" id="IPR054579">
    <property type="entry name" value="GCE-like_dom"/>
</dbReference>
<protein>
    <submittedName>
        <fullName evidence="6">Acetylxylan esterase</fullName>
    </submittedName>
</protein>
<keyword evidence="7" id="KW-1185">Reference proteome</keyword>
<dbReference type="Pfam" id="PF22244">
    <property type="entry name" value="GCE_fung"/>
    <property type="match status" value="1"/>
</dbReference>
<gene>
    <name evidence="6" type="ORF">GCM10017577_38600</name>
</gene>
<reference evidence="6" key="1">
    <citation type="journal article" date="2014" name="Int. J. Syst. Evol. Microbiol.">
        <title>Complete genome sequence of Corynebacterium casei LMG S-19264T (=DSM 44701T), isolated from a smear-ripened cheese.</title>
        <authorList>
            <consortium name="US DOE Joint Genome Institute (JGI-PGF)"/>
            <person name="Walter F."/>
            <person name="Albersmeier A."/>
            <person name="Kalinowski J."/>
            <person name="Ruckert C."/>
        </authorList>
    </citation>
    <scope>NUCLEOTIDE SEQUENCE</scope>
    <source>
        <strain evidence="6">VKM Ac-1069</strain>
    </source>
</reference>
<evidence type="ECO:0000313" key="7">
    <source>
        <dbReference type="Proteomes" id="UP001143463"/>
    </source>
</evidence>
<dbReference type="Proteomes" id="UP001143463">
    <property type="component" value="Unassembled WGS sequence"/>
</dbReference>
<evidence type="ECO:0000256" key="2">
    <source>
        <dbReference type="ARBA" id="ARBA00022729"/>
    </source>
</evidence>
<dbReference type="SUPFAM" id="SSF53474">
    <property type="entry name" value="alpha/beta-Hydrolases"/>
    <property type="match status" value="1"/>
</dbReference>
<keyword evidence="2 4" id="KW-0732">Signal</keyword>
<organism evidence="6 7">
    <name type="scientific">Pseudonocardia halophobica</name>
    <dbReference type="NCBI Taxonomy" id="29401"/>
    <lineage>
        <taxon>Bacteria</taxon>
        <taxon>Bacillati</taxon>
        <taxon>Actinomycetota</taxon>
        <taxon>Actinomycetes</taxon>
        <taxon>Pseudonocardiales</taxon>
        <taxon>Pseudonocardiaceae</taxon>
        <taxon>Pseudonocardia</taxon>
    </lineage>
</organism>
<dbReference type="Gene3D" id="3.40.50.1820">
    <property type="entry name" value="alpha/beta hydrolase"/>
    <property type="match status" value="1"/>
</dbReference>